<feature type="region of interest" description="Disordered" evidence="2">
    <location>
        <begin position="596"/>
        <end position="615"/>
    </location>
</feature>
<feature type="domain" description="Fibronectin type-III" evidence="3">
    <location>
        <begin position="612"/>
        <end position="714"/>
    </location>
</feature>
<feature type="domain" description="Fibronectin type-III" evidence="3">
    <location>
        <begin position="518"/>
        <end position="610"/>
    </location>
</feature>
<dbReference type="PROSITE" id="PS50853">
    <property type="entry name" value="FN3"/>
    <property type="match status" value="2"/>
</dbReference>
<dbReference type="SUPFAM" id="SSF49265">
    <property type="entry name" value="Fibronectin type III"/>
    <property type="match status" value="1"/>
</dbReference>
<dbReference type="Pfam" id="PF18078">
    <property type="entry name" value="Thioredoxin_11"/>
    <property type="match status" value="1"/>
</dbReference>
<dbReference type="PANTHER" id="PTHR31594">
    <property type="entry name" value="AIG1-TYPE G DOMAIN-CONTAINING PROTEIN"/>
    <property type="match status" value="1"/>
</dbReference>
<reference evidence="4" key="1">
    <citation type="submission" date="2022-02" db="EMBL/GenBank/DDBJ databases">
        <title>Atlantic sturgeon de novo genome assembly.</title>
        <authorList>
            <person name="Stock M."/>
            <person name="Klopp C."/>
            <person name="Guiguen Y."/>
            <person name="Cabau C."/>
            <person name="Parinello H."/>
            <person name="Santidrian Yebra-Pimentel E."/>
            <person name="Kuhl H."/>
            <person name="Dirks R.P."/>
            <person name="Guessner J."/>
            <person name="Wuertz S."/>
            <person name="Du K."/>
            <person name="Schartl M."/>
        </authorList>
    </citation>
    <scope>NUCLEOTIDE SEQUENCE</scope>
    <source>
        <strain evidence="4">STURGEONOMICS-FGT-2020</strain>
        <tissue evidence="4">Whole blood</tissue>
    </source>
</reference>
<gene>
    <name evidence="4" type="ORF">AOXY_G33921</name>
</gene>
<dbReference type="CDD" id="cd00063">
    <property type="entry name" value="FN3"/>
    <property type="match status" value="2"/>
</dbReference>
<feature type="compositionally biased region" description="Acidic residues" evidence="2">
    <location>
        <begin position="977"/>
        <end position="989"/>
    </location>
</feature>
<keyword evidence="5" id="KW-1185">Reference proteome</keyword>
<evidence type="ECO:0000313" key="4">
    <source>
        <dbReference type="EMBL" id="KAK1150492.1"/>
    </source>
</evidence>
<evidence type="ECO:0000256" key="2">
    <source>
        <dbReference type="SAM" id="MobiDB-lite"/>
    </source>
</evidence>
<dbReference type="InterPro" id="IPR048997">
    <property type="entry name" value="Stonustoxin-like_helical"/>
</dbReference>
<dbReference type="InterPro" id="IPR027417">
    <property type="entry name" value="P-loop_NTPase"/>
</dbReference>
<keyword evidence="1" id="KW-0547">Nucleotide-binding</keyword>
<dbReference type="InterPro" id="IPR030379">
    <property type="entry name" value="G_SEPTIN_dom"/>
</dbReference>
<evidence type="ECO:0000259" key="3">
    <source>
        <dbReference type="PROSITE" id="PS50853"/>
    </source>
</evidence>
<keyword evidence="1" id="KW-0342">GTP-binding</keyword>
<dbReference type="SMART" id="SM00060">
    <property type="entry name" value="FN3"/>
    <property type="match status" value="2"/>
</dbReference>
<protein>
    <recommendedName>
        <fullName evidence="3">Fibronectin type-III domain-containing protein</fullName>
    </recommendedName>
</protein>
<name>A0AAD8CFM6_ACIOX</name>
<dbReference type="PANTHER" id="PTHR31594:SF16">
    <property type="entry name" value="SI:CH211-281L24.3"/>
    <property type="match status" value="1"/>
</dbReference>
<dbReference type="Pfam" id="PF21109">
    <property type="entry name" value="Stonustoxin_helical"/>
    <property type="match status" value="1"/>
</dbReference>
<organism evidence="4 5">
    <name type="scientific">Acipenser oxyrinchus oxyrinchus</name>
    <dbReference type="NCBI Taxonomy" id="40147"/>
    <lineage>
        <taxon>Eukaryota</taxon>
        <taxon>Metazoa</taxon>
        <taxon>Chordata</taxon>
        <taxon>Craniata</taxon>
        <taxon>Vertebrata</taxon>
        <taxon>Euteleostomi</taxon>
        <taxon>Actinopterygii</taxon>
        <taxon>Chondrostei</taxon>
        <taxon>Acipenseriformes</taxon>
        <taxon>Acipenseridae</taxon>
        <taxon>Acipenser</taxon>
    </lineage>
</organism>
<dbReference type="EMBL" id="JAGXEW010000059">
    <property type="protein sequence ID" value="KAK1150492.1"/>
    <property type="molecule type" value="Genomic_DNA"/>
</dbReference>
<dbReference type="Gene3D" id="3.40.50.300">
    <property type="entry name" value="P-loop containing nucleotide triphosphate hydrolases"/>
    <property type="match status" value="1"/>
</dbReference>
<proteinExistence type="inferred from homology"/>
<dbReference type="FunFam" id="3.40.50.300:FF:002049">
    <property type="entry name" value="Si:ch73-170d6.2"/>
    <property type="match status" value="1"/>
</dbReference>
<dbReference type="Pfam" id="PF00041">
    <property type="entry name" value="fn3"/>
    <property type="match status" value="2"/>
</dbReference>
<dbReference type="GO" id="GO:0005525">
    <property type="term" value="F:GTP binding"/>
    <property type="evidence" value="ECO:0007669"/>
    <property type="project" value="UniProtKB-KW"/>
</dbReference>
<dbReference type="AlphaFoldDB" id="A0AAD8CFM6"/>
<dbReference type="InterPro" id="IPR003961">
    <property type="entry name" value="FN3_dom"/>
</dbReference>
<dbReference type="InterPro" id="IPR040581">
    <property type="entry name" value="Thioredoxin_11"/>
</dbReference>
<dbReference type="CDD" id="cd00882">
    <property type="entry name" value="Ras_like_GTPase"/>
    <property type="match status" value="1"/>
</dbReference>
<accession>A0AAD8CFM6</accession>
<dbReference type="InterPro" id="IPR013783">
    <property type="entry name" value="Ig-like_fold"/>
</dbReference>
<sequence length="1036" mass="116709">MTTADSSIELATLGRPFQLGMLYDCRSDSLIPGITLWNLEELQKDIDVRPKPYTDFQIIASDSLEDKTSALNVEASLAASFFGGLVTVKGSAKYLNDRKASKRQSRVSLQYLTTTRFEQLTMNHLGYSNVTYPNVFKEGTATHVVTAVLYGAQAFFVFDKQVSSEENEQDIQGSLKVSINKIPFMSIEGEGSLKMTDTERKSTEGFSCKFYGDFALEKNPVSFEDAVKTYATLPQLLGENGENAVPMRVWLYPLNKLDSQAGQLVRQISIGLVRRSQQVLEEFNEHEMQCNDLMNDSVAIQFPEIKSKMRKFKDMCSEYKLVFQKSLARALPSIRGGGEEEGVLVDILSGKEQSPFQNTMLTEWLEDKEREINVMRSYLSIMKNATVVSSSSELDQIVLDSNNEFVVCFTFTSLKQKETYLKGLKSYLASQASGISEMKTPDACDSKEEPAKWFRSVEISRQIREHVRLFLDFEEANKSKENTKFIVASIQDDLNAGSSVYLYERGVLETSNFELPSKPETPAVCRTTHDSVELKFPPLRNGFSEIVKYQVMYQNVKHSEWITLDTEVKTESFTVSGLEPNSPYRFRYQAVCKPGVSLSSDTTEGKTLPTSPPGNLSKNYIDPHSITIVWDKPSFIGEGVSILCYTVEYREDNGESSTDETTKWTEMKTETTKCLYTLEKLKPTHSYRFRVSSVCGEAGRSRPSAEVVIVTPMEKEAKPNSVPQDKIQSERFLQFSIPIKEGPPSVHRLSIYEQPLANSEHYQKFIFGRGVGKEMNKVVMVVGATGAGKTTLINGMINYILGVQWENKFRFKLIHEDTNRTQAESQTSTVTAYELSHQQGFQVPFSLTIIDTPGFGDTRGMDQDKLITQQVKDFFTDPDGVDHIDAVCFVVQASLARLTKPQQYVFDSILSIFGKDIEENILILVTFSDCDDIPALGAIKAAKLPCRKDRKGQPTHFAFNNSAIYTQNCVLKKLSDDNDTSDSESDEEDSSLRKKKDVWLDSSKHMKRFFKTLEKVEGKSLLLTKKVLQEPALKLP</sequence>
<dbReference type="Gene3D" id="2.60.40.10">
    <property type="entry name" value="Immunoglobulins"/>
    <property type="match status" value="2"/>
</dbReference>
<feature type="region of interest" description="Disordered" evidence="2">
    <location>
        <begin position="976"/>
        <end position="995"/>
    </location>
</feature>
<dbReference type="InterPro" id="IPR036116">
    <property type="entry name" value="FN3_sf"/>
</dbReference>
<dbReference type="InterPro" id="IPR052090">
    <property type="entry name" value="Cytolytic_pore-forming_toxin"/>
</dbReference>
<dbReference type="SUPFAM" id="SSF52540">
    <property type="entry name" value="P-loop containing nucleoside triphosphate hydrolases"/>
    <property type="match status" value="1"/>
</dbReference>
<evidence type="ECO:0000256" key="1">
    <source>
        <dbReference type="RuleBase" id="RU004560"/>
    </source>
</evidence>
<comment type="similarity">
    <text evidence="1">Belongs to the TRAFAC class TrmE-Era-EngA-EngB-Septin-like GTPase superfamily. Septin GTPase family.</text>
</comment>
<evidence type="ECO:0000313" key="5">
    <source>
        <dbReference type="Proteomes" id="UP001230051"/>
    </source>
</evidence>
<dbReference type="Pfam" id="PF00735">
    <property type="entry name" value="Septin"/>
    <property type="match status" value="1"/>
</dbReference>
<comment type="caution">
    <text evidence="4">The sequence shown here is derived from an EMBL/GenBank/DDBJ whole genome shotgun (WGS) entry which is preliminary data.</text>
</comment>
<dbReference type="Proteomes" id="UP001230051">
    <property type="component" value="Unassembled WGS sequence"/>
</dbReference>